<name>A0A2T8FG71_9ACTN</name>
<proteinExistence type="predicted"/>
<protein>
    <submittedName>
        <fullName evidence="2">SAM-dependent methyltransferase</fullName>
    </submittedName>
</protein>
<dbReference type="EMBL" id="QDGZ01000001">
    <property type="protein sequence ID" value="PVG84712.1"/>
    <property type="molecule type" value="Genomic_DNA"/>
</dbReference>
<dbReference type="RefSeq" id="WP_116570840.1">
    <property type="nucleotide sequence ID" value="NZ_QDGZ01000001.1"/>
</dbReference>
<evidence type="ECO:0000259" key="1">
    <source>
        <dbReference type="Pfam" id="PF18096"/>
    </source>
</evidence>
<dbReference type="Gene3D" id="3.40.50.150">
    <property type="entry name" value="Vaccinia Virus protein VP39"/>
    <property type="match status" value="1"/>
</dbReference>
<dbReference type="GO" id="GO:0008168">
    <property type="term" value="F:methyltransferase activity"/>
    <property type="evidence" value="ECO:0007669"/>
    <property type="project" value="UniProtKB-KW"/>
</dbReference>
<dbReference type="InterPro" id="IPR041497">
    <property type="entry name" value="Thump-like"/>
</dbReference>
<dbReference type="SUPFAM" id="SSF53335">
    <property type="entry name" value="S-adenosyl-L-methionine-dependent methyltransferases"/>
    <property type="match status" value="1"/>
</dbReference>
<evidence type="ECO:0000313" key="3">
    <source>
        <dbReference type="Proteomes" id="UP000246018"/>
    </source>
</evidence>
<dbReference type="AlphaFoldDB" id="A0A2T8FG71"/>
<feature type="domain" description="THUMP-like" evidence="1">
    <location>
        <begin position="324"/>
        <end position="396"/>
    </location>
</feature>
<keyword evidence="2" id="KW-0489">Methyltransferase</keyword>
<dbReference type="Proteomes" id="UP000246018">
    <property type="component" value="Unassembled WGS sequence"/>
</dbReference>
<comment type="caution">
    <text evidence="2">The sequence shown here is derived from an EMBL/GenBank/DDBJ whole genome shotgun (WGS) entry which is preliminary data.</text>
</comment>
<dbReference type="PANTHER" id="PTHR14741">
    <property type="entry name" value="S-ADENOSYLMETHIONINE-DEPENDENT METHYLTRANSFERASE RELATED"/>
    <property type="match status" value="1"/>
</dbReference>
<dbReference type="GO" id="GO:0032259">
    <property type="term" value="P:methylation"/>
    <property type="evidence" value="ECO:0007669"/>
    <property type="project" value="UniProtKB-KW"/>
</dbReference>
<gene>
    <name evidence="2" type="ORF">DDE18_03700</name>
</gene>
<accession>A0A2T8FG71</accession>
<dbReference type="InterPro" id="IPR029063">
    <property type="entry name" value="SAM-dependent_MTases_sf"/>
</dbReference>
<dbReference type="PANTHER" id="PTHR14741:SF32">
    <property type="entry name" value="TRIMETHYLGUANOSINE SYNTHASE"/>
    <property type="match status" value="1"/>
</dbReference>
<organism evidence="2 3">
    <name type="scientific">Nocardioides gansuensis</name>
    <dbReference type="NCBI Taxonomy" id="2138300"/>
    <lineage>
        <taxon>Bacteria</taxon>
        <taxon>Bacillati</taxon>
        <taxon>Actinomycetota</taxon>
        <taxon>Actinomycetes</taxon>
        <taxon>Propionibacteriales</taxon>
        <taxon>Nocardioidaceae</taxon>
        <taxon>Nocardioides</taxon>
    </lineage>
</organism>
<keyword evidence="2" id="KW-0808">Transferase</keyword>
<dbReference type="Pfam" id="PF18096">
    <property type="entry name" value="Thump_like"/>
    <property type="match status" value="1"/>
</dbReference>
<keyword evidence="3" id="KW-1185">Reference proteome</keyword>
<dbReference type="CDD" id="cd02440">
    <property type="entry name" value="AdoMet_MTases"/>
    <property type="match status" value="1"/>
</dbReference>
<evidence type="ECO:0000313" key="2">
    <source>
        <dbReference type="EMBL" id="PVG84712.1"/>
    </source>
</evidence>
<dbReference type="OrthoDB" id="9810570at2"/>
<reference evidence="2 3" key="1">
    <citation type="submission" date="2018-04" db="EMBL/GenBank/DDBJ databases">
        <title>Genome of Nocardioides gansuensis WSJ-1.</title>
        <authorList>
            <person name="Wu S."/>
            <person name="Wang G."/>
        </authorList>
    </citation>
    <scope>NUCLEOTIDE SEQUENCE [LARGE SCALE GENOMIC DNA]</scope>
    <source>
        <strain evidence="2 3">WSJ-1</strain>
    </source>
</reference>
<sequence>MDLETATWLLTDDGRRLVDLAMTAYVDHAGDPVRAGTALRKAAPEAEAAHAAAAMTQVQLRERAVAKFGELAPHLFLTPDALEQATRMRVAEHRAARVAAAVPAGTVIDLGCGIGGDLIAFSRAGLIAAGVDTDPVRVAFAQANLDALGLAGAVQVADATAVDVGGFGAAYADPARRGGRGRVFDAEGWTPPWSWVLDLLHGRAVVKVAPGIPHEMLPEGVEAEWVSEAGDVKEAAIWSPALATTPRRATVIGTGGLATLTAEDDPFDGQPRPLRPLGGFLYEPDGAVIRAGLVTAVAAGVGGGLLDEHIAYVTSDAPFRTPFARSYRVVEELPYREKQLKAALRERRIGRLAIKKRGVAVVPEQLRKRLALSGEEEGTLVLTRAAGQGTALLVEPL</sequence>